<organism evidence="5 6">
    <name type="scientific">Rhynocoris fuscipes</name>
    <dbReference type="NCBI Taxonomy" id="488301"/>
    <lineage>
        <taxon>Eukaryota</taxon>
        <taxon>Metazoa</taxon>
        <taxon>Ecdysozoa</taxon>
        <taxon>Arthropoda</taxon>
        <taxon>Hexapoda</taxon>
        <taxon>Insecta</taxon>
        <taxon>Pterygota</taxon>
        <taxon>Neoptera</taxon>
        <taxon>Paraneoptera</taxon>
        <taxon>Hemiptera</taxon>
        <taxon>Heteroptera</taxon>
        <taxon>Panheteroptera</taxon>
        <taxon>Cimicomorpha</taxon>
        <taxon>Reduviidae</taxon>
        <taxon>Harpactorinae</taxon>
        <taxon>Harpactorini</taxon>
        <taxon>Rhynocoris</taxon>
    </lineage>
</organism>
<evidence type="ECO:0000313" key="6">
    <source>
        <dbReference type="Proteomes" id="UP001461498"/>
    </source>
</evidence>
<evidence type="ECO:0000259" key="4">
    <source>
        <dbReference type="PROSITE" id="PS50822"/>
    </source>
</evidence>
<dbReference type="EMBL" id="JAPXFL010000001">
    <property type="protein sequence ID" value="KAK9511699.1"/>
    <property type="molecule type" value="Genomic_DNA"/>
</dbReference>
<dbReference type="AlphaFoldDB" id="A0AAW1DM60"/>
<dbReference type="GO" id="GO:0003723">
    <property type="term" value="F:RNA binding"/>
    <property type="evidence" value="ECO:0007669"/>
    <property type="project" value="InterPro"/>
</dbReference>
<dbReference type="Pfam" id="PF08699">
    <property type="entry name" value="ArgoL1"/>
    <property type="match status" value="1"/>
</dbReference>
<dbReference type="Gene3D" id="3.40.50.2300">
    <property type="match status" value="1"/>
</dbReference>
<feature type="domain" description="PAZ" evidence="3">
    <location>
        <begin position="667"/>
        <end position="762"/>
    </location>
</feature>
<dbReference type="InterPro" id="IPR032474">
    <property type="entry name" value="Argonaute_N"/>
</dbReference>
<feature type="compositionally biased region" description="Basic and acidic residues" evidence="2">
    <location>
        <begin position="418"/>
        <end position="428"/>
    </location>
</feature>
<dbReference type="SMART" id="SM00950">
    <property type="entry name" value="Piwi"/>
    <property type="match status" value="1"/>
</dbReference>
<gene>
    <name evidence="5" type="ORF">O3M35_000311</name>
</gene>
<name>A0AAW1DM60_9HEMI</name>
<dbReference type="Gene3D" id="2.170.260.10">
    <property type="entry name" value="paz domain"/>
    <property type="match status" value="1"/>
</dbReference>
<evidence type="ECO:0000256" key="1">
    <source>
        <dbReference type="RuleBase" id="RU361178"/>
    </source>
</evidence>
<protein>
    <recommendedName>
        <fullName evidence="7">Argonaute 2</fullName>
    </recommendedName>
</protein>
<proteinExistence type="inferred from homology"/>
<dbReference type="Proteomes" id="UP001461498">
    <property type="component" value="Unassembled WGS sequence"/>
</dbReference>
<dbReference type="InterPro" id="IPR003165">
    <property type="entry name" value="Piwi"/>
</dbReference>
<dbReference type="InterPro" id="IPR036397">
    <property type="entry name" value="RNaseH_sf"/>
</dbReference>
<keyword evidence="6" id="KW-1185">Reference proteome</keyword>
<feature type="compositionally biased region" description="Low complexity" evidence="2">
    <location>
        <begin position="333"/>
        <end position="358"/>
    </location>
</feature>
<sequence>MGKKGKKKGKGPESGGGGDDDTGPSSSQAESQQQQQHQRQQQQPQQQQRQPPQQQQQQPHQQQRQQQQPQQPQQQQHQPPQKQQQQPQQQQRQQPQQQQQQPQQQQRQPPQQQQQQPHQQQRQPPQQQQQQPHQQQRQQQQPQQPQQQQRQPPQKQQQQQYQQQEPPQRQQQQQRQQPQKQQQQQQYQQQEPPQRQQQQQRQQPQKQQQQQYQQQEPPQRQQQQQRQQPHKQQQQQYQQQEPPQRQQQQQRQPPQQQQPFQEPQQPWRGKKRDDGRRGEQESDGGRSYQQSQSQQFPQLQPQQQQRQEIGGGDSRPTPWGSSGRGRGGPPPSRGRGSAPPGFESTVQQQQQQPQQYQQKPAWGQRGPPGLLQEQQMQRPPDSSDTPSAVRQQPIRGPPPSRQVTSPQPMTAGASMAKGDTKPIEDVTKRMSTLMEVSLPKRKNPQRPEKEGRGRLTKLDTNHLALSIKNPNATVYHYDVAVIPEKPFKFYRDALAQMRETYYPQFYPAFDGKKNLYSFRKLPFGEFLEGKVSVWDDRRDKHIEIEVKIKYANSVELRTIGEYLRNGSSTNPPQEALQALDIVLRSPATQRFIQVGRSFFSPPKGRIISLSGGLDLWYGFYQSAIIGWKPFLNVDVAHKGFPAAENCIDLLCDFLRVERGKLNRNMEPDWRGVNDFKAFITTLRVTYEIMKGSVPVKRTYRVIGLSNSPRANSFDCNGNKITVEEYFRQEYRYTIQYPLVPCLECGSKEKPISLPMELCRVIAGQNVNRKLNEEQTRIMVKEAAVSTDLRRSKIEGSIRDVGFNNDPFVRDFGLSVNTQFTEVDARILTPPNLLYKNQSVQVDKGVWRTGSFISSFPLSRWGILCANSYVRRDKLLEFASSLQKQGRQVGMQIEQPTIVEKCERVKDLITQLQEWKKSTYQLAVVVLPDRGQVSYAKVKQVAEQDVGILTQCLKSRTLQKLSPATVTNILLKVNSKHNGINHNITCKIWEKYFIRPVIVFGADVTHPSPGQINVPSVAAVAASYEPKAFSYNMEWRFQPPREEMILDLEEIVVKQLKAFYEYNRGLRPERILFYRDGVSEGQFKKVLETELRAIRRACTKCHNDYKPPITFLVVQKRHHTRFFPTRKEDCDGRNRNVPAGTVVDTQITHINEIDFYLVSHASIQGTSRPTKYHVLWDDANMSEDDIEEITYYLCHLFTRCTRSVSYPAPTYYSHLAAFRIRSYYENQPFVISDLPAEQQKNKIREDLLRSNRMFFV</sequence>
<dbReference type="PROSITE" id="PS50821">
    <property type="entry name" value="PAZ"/>
    <property type="match status" value="1"/>
</dbReference>
<accession>A0AAW1DM60</accession>
<dbReference type="CDD" id="cd02846">
    <property type="entry name" value="PAZ_argonaute_like"/>
    <property type="match status" value="1"/>
</dbReference>
<feature type="compositionally biased region" description="Basic and acidic residues" evidence="2">
    <location>
        <begin position="271"/>
        <end position="284"/>
    </location>
</feature>
<feature type="domain" description="Piwi" evidence="4">
    <location>
        <begin position="921"/>
        <end position="1224"/>
    </location>
</feature>
<dbReference type="SUPFAM" id="SSF53098">
    <property type="entry name" value="Ribonuclease H-like"/>
    <property type="match status" value="1"/>
</dbReference>
<dbReference type="InterPro" id="IPR045246">
    <property type="entry name" value="Piwi_ago-like"/>
</dbReference>
<dbReference type="Pfam" id="PF02170">
    <property type="entry name" value="PAZ"/>
    <property type="match status" value="1"/>
</dbReference>
<reference evidence="5 6" key="1">
    <citation type="submission" date="2022-12" db="EMBL/GenBank/DDBJ databases">
        <title>Chromosome-level genome assembly of true bugs.</title>
        <authorList>
            <person name="Ma L."/>
            <person name="Li H."/>
        </authorList>
    </citation>
    <scope>NUCLEOTIDE SEQUENCE [LARGE SCALE GENOMIC DNA]</scope>
    <source>
        <strain evidence="5">Lab_2022b</strain>
    </source>
</reference>
<dbReference type="SMART" id="SM00949">
    <property type="entry name" value="PAZ"/>
    <property type="match status" value="1"/>
</dbReference>
<dbReference type="Pfam" id="PF16488">
    <property type="entry name" value="ArgoL2"/>
    <property type="match status" value="1"/>
</dbReference>
<dbReference type="Gene3D" id="3.30.420.10">
    <property type="entry name" value="Ribonuclease H-like superfamily/Ribonuclease H"/>
    <property type="match status" value="1"/>
</dbReference>
<dbReference type="PANTHER" id="PTHR22891">
    <property type="entry name" value="EUKARYOTIC TRANSLATION INITIATION FACTOR 2C"/>
    <property type="match status" value="1"/>
</dbReference>
<feature type="compositionally biased region" description="Polar residues" evidence="2">
    <location>
        <begin position="372"/>
        <end position="390"/>
    </location>
</feature>
<dbReference type="InterPro" id="IPR036085">
    <property type="entry name" value="PAZ_dom_sf"/>
</dbReference>
<feature type="compositionally biased region" description="Low complexity" evidence="2">
    <location>
        <begin position="23"/>
        <end position="266"/>
    </location>
</feature>
<dbReference type="InterPro" id="IPR014811">
    <property type="entry name" value="ArgoL1"/>
</dbReference>
<dbReference type="InterPro" id="IPR012337">
    <property type="entry name" value="RNaseH-like_sf"/>
</dbReference>
<dbReference type="PROSITE" id="PS50822">
    <property type="entry name" value="PIWI"/>
    <property type="match status" value="1"/>
</dbReference>
<evidence type="ECO:0008006" key="7">
    <source>
        <dbReference type="Google" id="ProtNLM"/>
    </source>
</evidence>
<feature type="region of interest" description="Disordered" evidence="2">
    <location>
        <begin position="1"/>
        <end position="454"/>
    </location>
</feature>
<feature type="compositionally biased region" description="Low complexity" evidence="2">
    <location>
        <begin position="289"/>
        <end position="307"/>
    </location>
</feature>
<dbReference type="SUPFAM" id="SSF101690">
    <property type="entry name" value="PAZ domain"/>
    <property type="match status" value="1"/>
</dbReference>
<dbReference type="SMART" id="SM01163">
    <property type="entry name" value="DUF1785"/>
    <property type="match status" value="1"/>
</dbReference>
<feature type="compositionally biased region" description="Basic and acidic residues" evidence="2">
    <location>
        <begin position="445"/>
        <end position="454"/>
    </location>
</feature>
<dbReference type="Pfam" id="PF02171">
    <property type="entry name" value="Piwi"/>
    <property type="match status" value="1"/>
</dbReference>
<dbReference type="Pfam" id="PF16486">
    <property type="entry name" value="ArgoN"/>
    <property type="match status" value="1"/>
</dbReference>
<dbReference type="InterPro" id="IPR003100">
    <property type="entry name" value="PAZ_dom"/>
</dbReference>
<comment type="caution">
    <text evidence="5">The sequence shown here is derived from an EMBL/GenBank/DDBJ whole genome shotgun (WGS) entry which is preliminary data.</text>
</comment>
<evidence type="ECO:0000256" key="2">
    <source>
        <dbReference type="SAM" id="MobiDB-lite"/>
    </source>
</evidence>
<dbReference type="CDD" id="cd04657">
    <property type="entry name" value="Piwi_ago-like"/>
    <property type="match status" value="1"/>
</dbReference>
<evidence type="ECO:0000259" key="3">
    <source>
        <dbReference type="PROSITE" id="PS50821"/>
    </source>
</evidence>
<dbReference type="EMBL" id="JAPXFL010000001">
    <property type="protein sequence ID" value="KAK9511702.1"/>
    <property type="molecule type" value="Genomic_DNA"/>
</dbReference>
<comment type="similarity">
    <text evidence="1">Belongs to the argonaute family.</text>
</comment>
<dbReference type="GO" id="GO:0034587">
    <property type="term" value="P:piRNA processing"/>
    <property type="evidence" value="ECO:0007669"/>
    <property type="project" value="UniProtKB-ARBA"/>
</dbReference>
<dbReference type="InterPro" id="IPR032472">
    <property type="entry name" value="ArgoL2"/>
</dbReference>
<evidence type="ECO:0000313" key="5">
    <source>
        <dbReference type="EMBL" id="KAK9511702.1"/>
    </source>
</evidence>